<reference evidence="2" key="2">
    <citation type="submission" date="2022-10" db="EMBL/GenBank/DDBJ databases">
        <authorList>
            <consortium name="ENA_rothamsted_submissions"/>
            <consortium name="culmorum"/>
            <person name="King R."/>
        </authorList>
    </citation>
    <scope>NUCLEOTIDE SEQUENCE</scope>
</reference>
<gene>
    <name evidence="2" type="ORF">APHIGO_LOCUS5273</name>
</gene>
<dbReference type="GO" id="GO:0019005">
    <property type="term" value="C:SCF ubiquitin ligase complex"/>
    <property type="evidence" value="ECO:0007669"/>
    <property type="project" value="TreeGrafter"/>
</dbReference>
<dbReference type="PANTHER" id="PTHR13318">
    <property type="entry name" value="PARTNER OF PAIRED, ISOFORM B-RELATED"/>
    <property type="match status" value="1"/>
</dbReference>
<sequence length="535" mass="58582">MDDTESSCPKCVFDRLPPEMIRFIFRKQSTDDLLQASATTDRLYRVAQHHMYASEGALLVRGGQDTAATVTRTYDVRNVTSLYLVDVFDFDRDVPRQLRRRGDDAEPNEGGERGDDDDGGGSGCSDDECSDGECNGGDECRRTSAALEVLHVGYGRDVQYANLPADGLRRLLSGVRARRVCFSNVVMTADDVADAVTAMLEARGHVDDSYENDKDEDDSDGDGDGDDRDEDEDEVGSAGDDLDRRPPVLRCSHDRADDRRVVELMDAVERTCAGLLSEFRVTVRRPAPHAYAVYPVSRRGSAADWDDATNAADASASVAAETPEDLLALTAADCSGLGPAAYKRLVPACRRLRRLTMKAARQADDDGFAAVAGMPSLQHLHVEGMSNVTSDGLLGGLLNATGLQSLGLADCPYVTDDVLRRIGEMRQLHSLRLDLTDCDKTTTDGVTDMLSGCERLRELDLTLPLNAGYVAAAASASRLEQLRTFRLTFELLSFQDHLDDQPADDDWQQSLVDGFPDRVEFTVRKTFTRITVTVD</sequence>
<dbReference type="SUPFAM" id="SSF52047">
    <property type="entry name" value="RNI-like"/>
    <property type="match status" value="1"/>
</dbReference>
<evidence type="ECO:0000313" key="2">
    <source>
        <dbReference type="EMBL" id="CAH1723731.1"/>
    </source>
</evidence>
<dbReference type="Gene3D" id="3.80.10.10">
    <property type="entry name" value="Ribonuclease Inhibitor"/>
    <property type="match status" value="2"/>
</dbReference>
<dbReference type="GO" id="GO:0031146">
    <property type="term" value="P:SCF-dependent proteasomal ubiquitin-dependent protein catabolic process"/>
    <property type="evidence" value="ECO:0007669"/>
    <property type="project" value="TreeGrafter"/>
</dbReference>
<dbReference type="EMBL" id="OU899035">
    <property type="protein sequence ID" value="CAH1723731.1"/>
    <property type="molecule type" value="Genomic_DNA"/>
</dbReference>
<evidence type="ECO:0000256" key="1">
    <source>
        <dbReference type="SAM" id="MobiDB-lite"/>
    </source>
</evidence>
<dbReference type="AlphaFoldDB" id="A0A9P0IYS4"/>
<protein>
    <submittedName>
        <fullName evidence="2">Uncharacterized protein</fullName>
    </submittedName>
</protein>
<feature type="compositionally biased region" description="Acidic residues" evidence="1">
    <location>
        <begin position="213"/>
        <end position="235"/>
    </location>
</feature>
<feature type="compositionally biased region" description="Acidic residues" evidence="1">
    <location>
        <begin position="105"/>
        <end position="131"/>
    </location>
</feature>
<name>A0A9P0IYS4_APHGO</name>
<reference evidence="2" key="1">
    <citation type="submission" date="2022-02" db="EMBL/GenBank/DDBJ databases">
        <authorList>
            <person name="King R."/>
        </authorList>
    </citation>
    <scope>NUCLEOTIDE SEQUENCE</scope>
</reference>
<feature type="region of interest" description="Disordered" evidence="1">
    <location>
        <begin position="98"/>
        <end position="135"/>
    </location>
</feature>
<accession>A0A9P0IYS4</accession>
<dbReference type="Proteomes" id="UP001154329">
    <property type="component" value="Chromosome 2"/>
</dbReference>
<feature type="compositionally biased region" description="Basic and acidic residues" evidence="1">
    <location>
        <begin position="241"/>
        <end position="250"/>
    </location>
</feature>
<keyword evidence="3" id="KW-1185">Reference proteome</keyword>
<dbReference type="InterPro" id="IPR032675">
    <property type="entry name" value="LRR_dom_sf"/>
</dbReference>
<proteinExistence type="predicted"/>
<organism evidence="2 3">
    <name type="scientific">Aphis gossypii</name>
    <name type="common">Cotton aphid</name>
    <dbReference type="NCBI Taxonomy" id="80765"/>
    <lineage>
        <taxon>Eukaryota</taxon>
        <taxon>Metazoa</taxon>
        <taxon>Ecdysozoa</taxon>
        <taxon>Arthropoda</taxon>
        <taxon>Hexapoda</taxon>
        <taxon>Insecta</taxon>
        <taxon>Pterygota</taxon>
        <taxon>Neoptera</taxon>
        <taxon>Paraneoptera</taxon>
        <taxon>Hemiptera</taxon>
        <taxon>Sternorrhyncha</taxon>
        <taxon>Aphidomorpha</taxon>
        <taxon>Aphidoidea</taxon>
        <taxon>Aphididae</taxon>
        <taxon>Aphidini</taxon>
        <taxon>Aphis</taxon>
        <taxon>Aphis</taxon>
    </lineage>
</organism>
<feature type="region of interest" description="Disordered" evidence="1">
    <location>
        <begin position="204"/>
        <end position="250"/>
    </location>
</feature>
<evidence type="ECO:0000313" key="3">
    <source>
        <dbReference type="Proteomes" id="UP001154329"/>
    </source>
</evidence>